<comment type="caution">
    <text evidence="1">The sequence shown here is derived from an EMBL/GenBank/DDBJ whole genome shotgun (WGS) entry which is preliminary data.</text>
</comment>
<protein>
    <submittedName>
        <fullName evidence="1">Uncharacterized protein</fullName>
    </submittedName>
</protein>
<accession>A0A840Q614</accession>
<keyword evidence="2" id="KW-1185">Reference proteome</keyword>
<dbReference type="EMBL" id="JACHIW010000001">
    <property type="protein sequence ID" value="MBB5155906.1"/>
    <property type="molecule type" value="Genomic_DNA"/>
</dbReference>
<dbReference type="AlphaFoldDB" id="A0A840Q614"/>
<reference evidence="1 2" key="1">
    <citation type="submission" date="2020-08" db="EMBL/GenBank/DDBJ databases">
        <title>Sequencing the genomes of 1000 actinobacteria strains.</title>
        <authorList>
            <person name="Klenk H.-P."/>
        </authorList>
    </citation>
    <scope>NUCLEOTIDE SEQUENCE [LARGE SCALE GENOMIC DNA]</scope>
    <source>
        <strain evidence="1 2">DSM 45584</strain>
    </source>
</reference>
<name>A0A840Q614_9PSEU</name>
<evidence type="ECO:0000313" key="1">
    <source>
        <dbReference type="EMBL" id="MBB5155906.1"/>
    </source>
</evidence>
<sequence>MHDVKGVHPDIVLMRDGSPIALVEAKRFSRRAFAETLKRLRAAADAVDSHGPTSPCADEHESRFTRLYFLPVLVPPVEELPLVFVDAPTGEGKTEAGLAAALYLRHGAAVAQFGSGPAAAVAQHVWNAAMQARQSILTSSNPAEIPGIATTFAQEWLGRELHSPFEIEATVDVLLDDDWQMAVSPDDNGAVCAELTRQVKRRHALWRPETERQLGLRGVVSLDTSLANPRPDHATLADTVACPTRAEELVLAHSQEFDSRITRVLDGLSPAEHVVALTYAHNPDLTWAQALQSAHDAAPFGPDRVPRKLRRLGQRFVARQQGRR</sequence>
<dbReference type="Proteomes" id="UP000584374">
    <property type="component" value="Unassembled WGS sequence"/>
</dbReference>
<evidence type="ECO:0000313" key="2">
    <source>
        <dbReference type="Proteomes" id="UP000584374"/>
    </source>
</evidence>
<dbReference type="RefSeq" id="WP_184727156.1">
    <property type="nucleotide sequence ID" value="NZ_JACHIW010000001.1"/>
</dbReference>
<organism evidence="1 2">
    <name type="scientific">Saccharopolyspora phatthalungensis</name>
    <dbReference type="NCBI Taxonomy" id="664693"/>
    <lineage>
        <taxon>Bacteria</taxon>
        <taxon>Bacillati</taxon>
        <taxon>Actinomycetota</taxon>
        <taxon>Actinomycetes</taxon>
        <taxon>Pseudonocardiales</taxon>
        <taxon>Pseudonocardiaceae</taxon>
        <taxon>Saccharopolyspora</taxon>
    </lineage>
</organism>
<gene>
    <name evidence="1" type="ORF">BJ970_003440</name>
</gene>
<proteinExistence type="predicted"/>